<evidence type="ECO:0000256" key="1">
    <source>
        <dbReference type="SAM" id="SignalP"/>
    </source>
</evidence>
<name>A0A7W9FTL1_BREVE</name>
<dbReference type="Proteomes" id="UP000556201">
    <property type="component" value="Unassembled WGS sequence"/>
</dbReference>
<evidence type="ECO:0000313" key="2">
    <source>
        <dbReference type="EMBL" id="MBB5771335.1"/>
    </source>
</evidence>
<organism evidence="2 3">
    <name type="scientific">Brevundimonas vesicularis</name>
    <name type="common">Pseudomonas vesicularis</name>
    <dbReference type="NCBI Taxonomy" id="41276"/>
    <lineage>
        <taxon>Bacteria</taxon>
        <taxon>Pseudomonadati</taxon>
        <taxon>Pseudomonadota</taxon>
        <taxon>Alphaproteobacteria</taxon>
        <taxon>Caulobacterales</taxon>
        <taxon>Caulobacteraceae</taxon>
        <taxon>Brevundimonas</taxon>
    </lineage>
</organism>
<comment type="caution">
    <text evidence="2">The sequence shown here is derived from an EMBL/GenBank/DDBJ whole genome shotgun (WGS) entry which is preliminary data.</text>
</comment>
<accession>A0A7W9FTL1</accession>
<protein>
    <recommendedName>
        <fullName evidence="4">Lipoprotein</fullName>
    </recommendedName>
</protein>
<evidence type="ECO:0000313" key="3">
    <source>
        <dbReference type="Proteomes" id="UP000556201"/>
    </source>
</evidence>
<sequence length="272" mass="28561">MPDPIASPRLSLVALAASLLALAACQREPQPAPAPAAKSESPPVVTVAPAPVLDRAGLLEAMDIAASAFAAGREVGGASLAGRRFVMRQPFGCGEPNDAAETATDGLATVAWAKDRQTLRFSLAPTDWLQSGLIGRDDSGLEAVEGFWLERPWLRTEACPAMAPGASTSDQPSPQTLGLAAVFKANGARTGRRNGRAYEFTLRGEDGQPPVPSAQGYRLVLEGRMTAFADGRAIHCRTAAADQRPVCIGAVQLDRVAFEDADGQTLSEWRDG</sequence>
<gene>
    <name evidence="2" type="ORF">HNP47_001304</name>
</gene>
<feature type="chain" id="PRO_5030875686" description="Lipoprotein" evidence="1">
    <location>
        <begin position="24"/>
        <end position="272"/>
    </location>
</feature>
<reference evidence="2 3" key="1">
    <citation type="submission" date="2020-08" db="EMBL/GenBank/DDBJ databases">
        <title>Functional genomics of gut bacteria from endangered species of beetles.</title>
        <authorList>
            <person name="Carlos-Shanley C."/>
        </authorList>
    </citation>
    <scope>NUCLEOTIDE SEQUENCE [LARGE SCALE GENOMIC DNA]</scope>
    <source>
        <strain evidence="2 3">S00192</strain>
    </source>
</reference>
<dbReference type="AlphaFoldDB" id="A0A7W9FTL1"/>
<dbReference type="EMBL" id="JACHLJ010000001">
    <property type="protein sequence ID" value="MBB5771335.1"/>
    <property type="molecule type" value="Genomic_DNA"/>
</dbReference>
<feature type="signal peptide" evidence="1">
    <location>
        <begin position="1"/>
        <end position="23"/>
    </location>
</feature>
<dbReference type="RefSeq" id="WP_184278814.1">
    <property type="nucleotide sequence ID" value="NZ_JACHLJ010000001.1"/>
</dbReference>
<evidence type="ECO:0008006" key="4">
    <source>
        <dbReference type="Google" id="ProtNLM"/>
    </source>
</evidence>
<keyword evidence="1" id="KW-0732">Signal</keyword>
<proteinExistence type="predicted"/>